<organism evidence="2 3">
    <name type="scientific">Liparis tanakae</name>
    <name type="common">Tanaka's snailfish</name>
    <dbReference type="NCBI Taxonomy" id="230148"/>
    <lineage>
        <taxon>Eukaryota</taxon>
        <taxon>Metazoa</taxon>
        <taxon>Chordata</taxon>
        <taxon>Craniata</taxon>
        <taxon>Vertebrata</taxon>
        <taxon>Euteleostomi</taxon>
        <taxon>Actinopterygii</taxon>
        <taxon>Neopterygii</taxon>
        <taxon>Teleostei</taxon>
        <taxon>Neoteleostei</taxon>
        <taxon>Acanthomorphata</taxon>
        <taxon>Eupercaria</taxon>
        <taxon>Perciformes</taxon>
        <taxon>Cottioidei</taxon>
        <taxon>Cottales</taxon>
        <taxon>Liparidae</taxon>
        <taxon>Liparis</taxon>
    </lineage>
</organism>
<evidence type="ECO:0000313" key="3">
    <source>
        <dbReference type="Proteomes" id="UP000314294"/>
    </source>
</evidence>
<name>A0A4Z2INN7_9TELE</name>
<dbReference type="EMBL" id="SRLO01000063">
    <property type="protein sequence ID" value="TNN79649.1"/>
    <property type="molecule type" value="Genomic_DNA"/>
</dbReference>
<comment type="caution">
    <text evidence="2">The sequence shown here is derived from an EMBL/GenBank/DDBJ whole genome shotgun (WGS) entry which is preliminary data.</text>
</comment>
<evidence type="ECO:0000256" key="1">
    <source>
        <dbReference type="SAM" id="MobiDB-lite"/>
    </source>
</evidence>
<evidence type="ECO:0000313" key="2">
    <source>
        <dbReference type="EMBL" id="TNN79649.1"/>
    </source>
</evidence>
<protein>
    <submittedName>
        <fullName evidence="2">Uncharacterized protein</fullName>
    </submittedName>
</protein>
<gene>
    <name evidence="2" type="ORF">EYF80_010231</name>
</gene>
<feature type="region of interest" description="Disordered" evidence="1">
    <location>
        <begin position="1"/>
        <end position="38"/>
    </location>
</feature>
<reference evidence="2 3" key="1">
    <citation type="submission" date="2019-03" db="EMBL/GenBank/DDBJ databases">
        <title>First draft genome of Liparis tanakae, snailfish: a comprehensive survey of snailfish specific genes.</title>
        <authorList>
            <person name="Kim W."/>
            <person name="Song I."/>
            <person name="Jeong J.-H."/>
            <person name="Kim D."/>
            <person name="Kim S."/>
            <person name="Ryu S."/>
            <person name="Song J.Y."/>
            <person name="Lee S.K."/>
        </authorList>
    </citation>
    <scope>NUCLEOTIDE SEQUENCE [LARGE SCALE GENOMIC DNA]</scope>
    <source>
        <tissue evidence="2">Muscle</tissue>
    </source>
</reference>
<dbReference type="AlphaFoldDB" id="A0A4Z2INN7"/>
<sequence>MEVSGRSLPPDENIGHERSGEALGCQANPVHNRDNSEHYARPYRHPFCKAHFHREIITRCPKGGDAK</sequence>
<dbReference type="Proteomes" id="UP000314294">
    <property type="component" value="Unassembled WGS sequence"/>
</dbReference>
<proteinExistence type="predicted"/>
<accession>A0A4Z2INN7</accession>
<keyword evidence="3" id="KW-1185">Reference proteome</keyword>